<name>A0A2K3V0E3_9DEIO</name>
<proteinExistence type="predicted"/>
<comment type="caution">
    <text evidence="1">The sequence shown here is derived from an EMBL/GenBank/DDBJ whole genome shotgun (WGS) entry which is preliminary data.</text>
</comment>
<evidence type="ECO:0000313" key="2">
    <source>
        <dbReference type="Proteomes" id="UP000236379"/>
    </source>
</evidence>
<sequence length="294" mass="31774">MATTIQLHPEFLRRLLGEGGDDVGVQVLPDALPDDLPLTLPELAGTRIWGSTTGTATRWTFVYPGSAQPPTPRPLRQWYVLLDVPGTASGVMGVYRSVLGEQGWQSGTMFEPVFVEAGHQQWMGVHPEASRTLSLTLRQVGDVSQLGLRVQDIGREELGHWLGQPGQPGQPHFDHFQRVPMPTLAAPMGWRVQPQGGNGGTERSENALLVPGEGTATDLEVLLVDFAAHLASQGWEEIEQQATPDHVRLLARTAQGYGFLGLNRLDGVVEAKIVHVALNGGLPGSHLSFNVISS</sequence>
<gene>
    <name evidence="1" type="ORF">CVO96_13545</name>
</gene>
<protein>
    <submittedName>
        <fullName evidence="1">Uncharacterized protein</fullName>
    </submittedName>
</protein>
<keyword evidence="2" id="KW-1185">Reference proteome</keyword>
<dbReference type="AlphaFoldDB" id="A0A2K3V0E3"/>
<reference evidence="1 2" key="1">
    <citation type="submission" date="2018-01" db="EMBL/GenBank/DDBJ databases">
        <title>Deinococcus koreensis sp. nov., a radiation-resistant bacterium isolated from river water.</title>
        <authorList>
            <person name="Choi A."/>
        </authorList>
    </citation>
    <scope>NUCLEOTIDE SEQUENCE [LARGE SCALE GENOMIC DNA]</scope>
    <source>
        <strain evidence="1 2">SJW1-2</strain>
    </source>
</reference>
<evidence type="ECO:0000313" key="1">
    <source>
        <dbReference type="EMBL" id="PNY82245.1"/>
    </source>
</evidence>
<organism evidence="1 2">
    <name type="scientific">Deinococcus koreensis</name>
    <dbReference type="NCBI Taxonomy" id="2054903"/>
    <lineage>
        <taxon>Bacteria</taxon>
        <taxon>Thermotogati</taxon>
        <taxon>Deinococcota</taxon>
        <taxon>Deinococci</taxon>
        <taxon>Deinococcales</taxon>
        <taxon>Deinococcaceae</taxon>
        <taxon>Deinococcus</taxon>
    </lineage>
</organism>
<dbReference type="Proteomes" id="UP000236379">
    <property type="component" value="Unassembled WGS sequence"/>
</dbReference>
<dbReference type="EMBL" id="PPPD01000001">
    <property type="protein sequence ID" value="PNY82245.1"/>
    <property type="molecule type" value="Genomic_DNA"/>
</dbReference>
<accession>A0A2K3V0E3</accession>
<dbReference type="OrthoDB" id="69232at2"/>
<dbReference type="RefSeq" id="WP_103312679.1">
    <property type="nucleotide sequence ID" value="NZ_PPPD01000001.1"/>
</dbReference>